<dbReference type="PANTHER" id="PTHR43280">
    <property type="entry name" value="ARAC-FAMILY TRANSCRIPTIONAL REGULATOR"/>
    <property type="match status" value="1"/>
</dbReference>
<dbReference type="Gene3D" id="1.10.10.60">
    <property type="entry name" value="Homeodomain-like"/>
    <property type="match status" value="1"/>
</dbReference>
<dbReference type="Pfam" id="PF12833">
    <property type="entry name" value="HTH_18"/>
    <property type="match status" value="1"/>
</dbReference>
<sequence length="407" mass="47640">MNSLDYLMNEICKSLSAIGIIIALITFPYLKSKNKANIFLSSYFLISGSYALLHYNLLNNGNPSIVAFLYGTTVPLVYLFRPVSYLYVRSMLTKKITFKKWDYILILPAVLYVFDVMPYLMTSFDNKLRLAYLLIEDQNNMFRHPITYVTTPTFHFAFRPIFSLAVSFAELVMLYKYFRDNPQTKTDYPTTHNWLWTFSLIGATLTITLSVVSLVLNTLDHQIKLNYDGAIVFMNISNVLFLCLNISVFLFPRMLYGLLAEPETNTSFTFRPQIIVNNKVEDHIKPSFKLEEARLSEIETMIQEYFIQEKPYLDDSFTINKLSESLDIPIHHLSYYFNYHLLKKFSDFKNECRINYAIQLLKEGILKKYTIEQLYHEAGFSTKSNFYRVFRLHTGKTPIEFLEEINA</sequence>
<keyword evidence="4" id="KW-0812">Transmembrane</keyword>
<gene>
    <name evidence="6" type="ORF">VB264_22960</name>
</gene>
<evidence type="ECO:0000256" key="2">
    <source>
        <dbReference type="ARBA" id="ARBA00023125"/>
    </source>
</evidence>
<dbReference type="RefSeq" id="WP_323253414.1">
    <property type="nucleotide sequence ID" value="NZ_JAYFUL010000063.1"/>
</dbReference>
<feature type="transmembrane region" description="Helical" evidence="4">
    <location>
        <begin position="6"/>
        <end position="30"/>
    </location>
</feature>
<comment type="caution">
    <text evidence="6">The sequence shown here is derived from an EMBL/GenBank/DDBJ whole genome shotgun (WGS) entry which is preliminary data.</text>
</comment>
<evidence type="ECO:0000256" key="1">
    <source>
        <dbReference type="ARBA" id="ARBA00023015"/>
    </source>
</evidence>
<evidence type="ECO:0000313" key="6">
    <source>
        <dbReference type="EMBL" id="MEA5260677.1"/>
    </source>
</evidence>
<feature type="transmembrane region" description="Helical" evidence="4">
    <location>
        <begin position="231"/>
        <end position="251"/>
    </location>
</feature>
<reference evidence="6 7" key="1">
    <citation type="submission" date="2023-12" db="EMBL/GenBank/DDBJ databases">
        <title>Novel species of the genus Arcicella isolated from rivers.</title>
        <authorList>
            <person name="Lu H."/>
        </authorList>
    </citation>
    <scope>NUCLEOTIDE SEQUENCE [LARGE SCALE GENOMIC DNA]</scope>
    <source>
        <strain evidence="6 7">LMG 21963</strain>
    </source>
</reference>
<dbReference type="Proteomes" id="UP001304671">
    <property type="component" value="Unassembled WGS sequence"/>
</dbReference>
<organism evidence="6 7">
    <name type="scientific">Arcicella aquatica</name>
    <dbReference type="NCBI Taxonomy" id="217141"/>
    <lineage>
        <taxon>Bacteria</taxon>
        <taxon>Pseudomonadati</taxon>
        <taxon>Bacteroidota</taxon>
        <taxon>Cytophagia</taxon>
        <taxon>Cytophagales</taxon>
        <taxon>Flectobacillaceae</taxon>
        <taxon>Arcicella</taxon>
    </lineage>
</organism>
<evidence type="ECO:0000259" key="5">
    <source>
        <dbReference type="PROSITE" id="PS01124"/>
    </source>
</evidence>
<dbReference type="InterPro" id="IPR018060">
    <property type="entry name" value="HTH_AraC"/>
</dbReference>
<dbReference type="SUPFAM" id="SSF46689">
    <property type="entry name" value="Homeodomain-like"/>
    <property type="match status" value="1"/>
</dbReference>
<keyword evidence="7" id="KW-1185">Reference proteome</keyword>
<keyword evidence="1" id="KW-0805">Transcription regulation</keyword>
<dbReference type="PANTHER" id="PTHR43280:SF29">
    <property type="entry name" value="ARAC-FAMILY TRANSCRIPTIONAL REGULATOR"/>
    <property type="match status" value="1"/>
</dbReference>
<feature type="domain" description="HTH araC/xylS-type" evidence="5">
    <location>
        <begin position="296"/>
        <end position="404"/>
    </location>
</feature>
<feature type="transmembrane region" description="Helical" evidence="4">
    <location>
        <begin position="101"/>
        <end position="121"/>
    </location>
</feature>
<feature type="transmembrane region" description="Helical" evidence="4">
    <location>
        <begin position="195"/>
        <end position="219"/>
    </location>
</feature>
<evidence type="ECO:0000256" key="4">
    <source>
        <dbReference type="SAM" id="Phobius"/>
    </source>
</evidence>
<keyword evidence="2" id="KW-0238">DNA-binding</keyword>
<keyword evidence="4" id="KW-1133">Transmembrane helix</keyword>
<dbReference type="EMBL" id="JAYFUL010000063">
    <property type="protein sequence ID" value="MEA5260677.1"/>
    <property type="molecule type" value="Genomic_DNA"/>
</dbReference>
<dbReference type="PROSITE" id="PS01124">
    <property type="entry name" value="HTH_ARAC_FAMILY_2"/>
    <property type="match status" value="1"/>
</dbReference>
<dbReference type="InterPro" id="IPR009057">
    <property type="entry name" value="Homeodomain-like_sf"/>
</dbReference>
<feature type="transmembrane region" description="Helical" evidence="4">
    <location>
        <begin position="37"/>
        <end position="57"/>
    </location>
</feature>
<name>A0ABU5QUA0_9BACT</name>
<keyword evidence="3" id="KW-0804">Transcription</keyword>
<dbReference type="SMART" id="SM00342">
    <property type="entry name" value="HTH_ARAC"/>
    <property type="match status" value="1"/>
</dbReference>
<evidence type="ECO:0000256" key="3">
    <source>
        <dbReference type="ARBA" id="ARBA00023163"/>
    </source>
</evidence>
<feature type="transmembrane region" description="Helical" evidence="4">
    <location>
        <begin position="63"/>
        <end position="80"/>
    </location>
</feature>
<protein>
    <submittedName>
        <fullName evidence="6">AraC family transcriptional regulator</fullName>
    </submittedName>
</protein>
<evidence type="ECO:0000313" key="7">
    <source>
        <dbReference type="Proteomes" id="UP001304671"/>
    </source>
</evidence>
<proteinExistence type="predicted"/>
<keyword evidence="4" id="KW-0472">Membrane</keyword>
<accession>A0ABU5QUA0</accession>